<protein>
    <submittedName>
        <fullName evidence="1">Uncharacterized protein</fullName>
    </submittedName>
</protein>
<accession>A0A972NVE0</accession>
<keyword evidence="2" id="KW-1185">Reference proteome</keyword>
<proteinExistence type="predicted"/>
<dbReference type="AlphaFoldDB" id="A0A972NVE0"/>
<dbReference type="Proteomes" id="UP000655523">
    <property type="component" value="Unassembled WGS sequence"/>
</dbReference>
<dbReference type="EMBL" id="WOEZ01000185">
    <property type="protein sequence ID" value="NPT59089.1"/>
    <property type="molecule type" value="Genomic_DNA"/>
</dbReference>
<dbReference type="RefSeq" id="WP_172172118.1">
    <property type="nucleotide sequence ID" value="NZ_WOEZ01000185.1"/>
</dbReference>
<organism evidence="1 2">
    <name type="scientific">Paraburkholderia elongata</name>
    <dbReference type="NCBI Taxonomy" id="2675747"/>
    <lineage>
        <taxon>Bacteria</taxon>
        <taxon>Pseudomonadati</taxon>
        <taxon>Pseudomonadota</taxon>
        <taxon>Betaproteobacteria</taxon>
        <taxon>Burkholderiales</taxon>
        <taxon>Burkholderiaceae</taxon>
        <taxon>Paraburkholderia</taxon>
    </lineage>
</organism>
<comment type="caution">
    <text evidence="1">The sequence shown here is derived from an EMBL/GenBank/DDBJ whole genome shotgun (WGS) entry which is preliminary data.</text>
</comment>
<gene>
    <name evidence="1" type="ORF">GNZ13_32160</name>
</gene>
<name>A0A972NVE0_9BURK</name>
<reference evidence="1 2" key="1">
    <citation type="submission" date="2019-11" db="EMBL/GenBank/DDBJ databases">
        <title>Metabolism of dissolved organic matter in forest soils.</title>
        <authorList>
            <person name="Cyle K.T."/>
            <person name="Wilhelm R.C."/>
            <person name="Martinez C.E."/>
        </authorList>
    </citation>
    <scope>NUCLEOTIDE SEQUENCE [LARGE SCALE GENOMIC DNA]</scope>
    <source>
        <strain evidence="1 2">5N</strain>
    </source>
</reference>
<evidence type="ECO:0000313" key="2">
    <source>
        <dbReference type="Proteomes" id="UP000655523"/>
    </source>
</evidence>
<sequence length="106" mass="10930">MNLQIGPTTPWVAQAGPQGITATPLGFQQITTLSTAQSLTVPAGALLAVIQASTQAISWRDDGIAPTATVGMSIATGNELQYNGNLSAIQLIQVTSGAIANISYYR</sequence>
<evidence type="ECO:0000313" key="1">
    <source>
        <dbReference type="EMBL" id="NPT59089.1"/>
    </source>
</evidence>